<dbReference type="PANTHER" id="PTHR45138">
    <property type="entry name" value="REGULATORY COMPONENTS OF SENSORY TRANSDUCTION SYSTEM"/>
    <property type="match status" value="1"/>
</dbReference>
<proteinExistence type="predicted"/>
<name>A0ABR8SGP4_9BURK</name>
<feature type="transmembrane region" description="Helical" evidence="4">
    <location>
        <begin position="149"/>
        <end position="172"/>
    </location>
</feature>
<dbReference type="CDD" id="cd01949">
    <property type="entry name" value="GGDEF"/>
    <property type="match status" value="1"/>
</dbReference>
<dbReference type="InterPro" id="IPR043128">
    <property type="entry name" value="Rev_trsase/Diguanyl_cyclase"/>
</dbReference>
<feature type="region of interest" description="Disordered" evidence="3">
    <location>
        <begin position="377"/>
        <end position="421"/>
    </location>
</feature>
<feature type="transmembrane region" description="Helical" evidence="4">
    <location>
        <begin position="60"/>
        <end position="80"/>
    </location>
</feature>
<feature type="transmembrane region" description="Helical" evidence="4">
    <location>
        <begin position="92"/>
        <end position="114"/>
    </location>
</feature>
<keyword evidence="7" id="KW-1185">Reference proteome</keyword>
<protein>
    <recommendedName>
        <fullName evidence="1">diguanylate cyclase</fullName>
        <ecNumber evidence="1">2.7.7.65</ecNumber>
    </recommendedName>
</protein>
<comment type="catalytic activity">
    <reaction evidence="2">
        <text>2 GTP = 3',3'-c-di-GMP + 2 diphosphate</text>
        <dbReference type="Rhea" id="RHEA:24898"/>
        <dbReference type="ChEBI" id="CHEBI:33019"/>
        <dbReference type="ChEBI" id="CHEBI:37565"/>
        <dbReference type="ChEBI" id="CHEBI:58805"/>
        <dbReference type="EC" id="2.7.7.65"/>
    </reaction>
</comment>
<reference evidence="6 7" key="1">
    <citation type="submission" date="2020-08" db="EMBL/GenBank/DDBJ databases">
        <title>A Genomic Blueprint of the Chicken Gut Microbiome.</title>
        <authorList>
            <person name="Gilroy R."/>
            <person name="Ravi A."/>
            <person name="Getino M."/>
            <person name="Pursley I."/>
            <person name="Horton D.L."/>
            <person name="Alikhan N.-F."/>
            <person name="Baker D."/>
            <person name="Gharbi K."/>
            <person name="Hall N."/>
            <person name="Watson M."/>
            <person name="Adriaenssens E.M."/>
            <person name="Foster-Nyarko E."/>
            <person name="Jarju S."/>
            <person name="Secka A."/>
            <person name="Antonio M."/>
            <person name="Oren A."/>
            <person name="Chaudhuri R."/>
            <person name="La Ragione R.M."/>
            <person name="Hildebrand F."/>
            <person name="Pallen M.J."/>
        </authorList>
    </citation>
    <scope>NUCLEOTIDE SEQUENCE [LARGE SCALE GENOMIC DNA]</scope>
    <source>
        <strain evidence="6 7">Sa2CVA6</strain>
    </source>
</reference>
<dbReference type="PROSITE" id="PS50887">
    <property type="entry name" value="GGDEF"/>
    <property type="match status" value="1"/>
</dbReference>
<dbReference type="RefSeq" id="WP_191724718.1">
    <property type="nucleotide sequence ID" value="NZ_JACSQK010000011.1"/>
</dbReference>
<keyword evidence="4" id="KW-0812">Transmembrane</keyword>
<dbReference type="Pfam" id="PF00990">
    <property type="entry name" value="GGDEF"/>
    <property type="match status" value="1"/>
</dbReference>
<keyword evidence="4" id="KW-0472">Membrane</keyword>
<evidence type="ECO:0000256" key="1">
    <source>
        <dbReference type="ARBA" id="ARBA00012528"/>
    </source>
</evidence>
<dbReference type="InterPro" id="IPR050469">
    <property type="entry name" value="Diguanylate_Cyclase"/>
</dbReference>
<feature type="domain" description="GGDEF" evidence="5">
    <location>
        <begin position="251"/>
        <end position="386"/>
    </location>
</feature>
<evidence type="ECO:0000259" key="5">
    <source>
        <dbReference type="PROSITE" id="PS50887"/>
    </source>
</evidence>
<evidence type="ECO:0000313" key="7">
    <source>
        <dbReference type="Proteomes" id="UP000634919"/>
    </source>
</evidence>
<keyword evidence="4" id="KW-1133">Transmembrane helix</keyword>
<feature type="transmembrane region" description="Helical" evidence="4">
    <location>
        <begin position="37"/>
        <end position="54"/>
    </location>
</feature>
<dbReference type="Proteomes" id="UP000634919">
    <property type="component" value="Unassembled WGS sequence"/>
</dbReference>
<evidence type="ECO:0000256" key="2">
    <source>
        <dbReference type="ARBA" id="ARBA00034247"/>
    </source>
</evidence>
<dbReference type="Gene3D" id="3.30.70.270">
    <property type="match status" value="1"/>
</dbReference>
<evidence type="ECO:0000313" key="6">
    <source>
        <dbReference type="EMBL" id="MBD7962309.1"/>
    </source>
</evidence>
<dbReference type="NCBIfam" id="TIGR00254">
    <property type="entry name" value="GGDEF"/>
    <property type="match status" value="1"/>
</dbReference>
<gene>
    <name evidence="6" type="ORF">H9646_17710</name>
</gene>
<dbReference type="EC" id="2.7.7.65" evidence="1"/>
<organism evidence="6 7">
    <name type="scientific">Comamonas avium</name>
    <dbReference type="NCBI Taxonomy" id="2762231"/>
    <lineage>
        <taxon>Bacteria</taxon>
        <taxon>Pseudomonadati</taxon>
        <taxon>Pseudomonadota</taxon>
        <taxon>Betaproteobacteria</taxon>
        <taxon>Burkholderiales</taxon>
        <taxon>Comamonadaceae</taxon>
        <taxon>Comamonas</taxon>
    </lineage>
</organism>
<feature type="transmembrane region" description="Helical" evidence="4">
    <location>
        <begin position="6"/>
        <end position="25"/>
    </location>
</feature>
<feature type="transmembrane region" description="Helical" evidence="4">
    <location>
        <begin position="120"/>
        <end position="142"/>
    </location>
</feature>
<evidence type="ECO:0000256" key="4">
    <source>
        <dbReference type="SAM" id="Phobius"/>
    </source>
</evidence>
<dbReference type="InterPro" id="IPR029787">
    <property type="entry name" value="Nucleotide_cyclase"/>
</dbReference>
<dbReference type="InterPro" id="IPR000160">
    <property type="entry name" value="GGDEF_dom"/>
</dbReference>
<sequence>MVATILVGMLCAHLLCFALMFLLISKRLQGKRMGMDFFALGSLLLGFAYVLQLAEGGPAWSVMSVVNHTLTLAAPIAYWLGSMRFFGYAAPLWRPLIAFSVVYVLAQVLVQWSLGQAARYAMLAGISSLLFLGMTLTIIYGVRTFAKDLYAEMVIFALLISGICVLNAMKFMKILDGGLEALDMDSSFQMAFYIYMSSLATVIPPSIVWLVLRRLTDDLRDMAGRDPMTQLLNRRGLSEALKVFFNTRNPAPAHLLLMDVDHFKHINDTYGHQAGDTVLCHVADVVRNTARHGDLTGRIGGEEFVVICLDTDSAGVMRLAERVRAGIEEQAIDVAGTQHPLRCTVTIGVSRPFASTQALEGAMRDADAALYRGKEAGRNRIELPRTPHFHPDPHAGRATPCQRTPSEPAVLSDGSATHQQP</sequence>
<dbReference type="SUPFAM" id="SSF55073">
    <property type="entry name" value="Nucleotide cyclase"/>
    <property type="match status" value="1"/>
</dbReference>
<dbReference type="PANTHER" id="PTHR45138:SF9">
    <property type="entry name" value="DIGUANYLATE CYCLASE DGCM-RELATED"/>
    <property type="match status" value="1"/>
</dbReference>
<dbReference type="EMBL" id="JACSQK010000011">
    <property type="protein sequence ID" value="MBD7962309.1"/>
    <property type="molecule type" value="Genomic_DNA"/>
</dbReference>
<dbReference type="SMART" id="SM00267">
    <property type="entry name" value="GGDEF"/>
    <property type="match status" value="1"/>
</dbReference>
<accession>A0ABR8SGP4</accession>
<feature type="transmembrane region" description="Helical" evidence="4">
    <location>
        <begin position="192"/>
        <end position="212"/>
    </location>
</feature>
<comment type="caution">
    <text evidence="6">The sequence shown here is derived from an EMBL/GenBank/DDBJ whole genome shotgun (WGS) entry which is preliminary data.</text>
</comment>
<feature type="compositionally biased region" description="Basic and acidic residues" evidence="3">
    <location>
        <begin position="377"/>
        <end position="395"/>
    </location>
</feature>
<evidence type="ECO:0000256" key="3">
    <source>
        <dbReference type="SAM" id="MobiDB-lite"/>
    </source>
</evidence>